<dbReference type="InterPro" id="IPR050790">
    <property type="entry name" value="ExbB/TolQ_transport"/>
</dbReference>
<comment type="subcellular location">
    <subcellularLocation>
        <location evidence="1">Cell inner membrane</location>
        <topology evidence="1">Multi-pass membrane protein</topology>
    </subcellularLocation>
    <subcellularLocation>
        <location evidence="12">Membrane</location>
        <topology evidence="12">Multi-pass membrane protein</topology>
    </subcellularLocation>
</comment>
<dbReference type="GO" id="GO:0017038">
    <property type="term" value="P:protein import"/>
    <property type="evidence" value="ECO:0007669"/>
    <property type="project" value="TreeGrafter"/>
</dbReference>
<dbReference type="Pfam" id="PF01618">
    <property type="entry name" value="MotA_ExbB"/>
    <property type="match status" value="1"/>
</dbReference>
<evidence type="ECO:0000256" key="12">
    <source>
        <dbReference type="RuleBase" id="RU004057"/>
    </source>
</evidence>
<reference evidence="16" key="1">
    <citation type="submission" date="2022-03" db="EMBL/GenBank/DDBJ databases">
        <title>ESBL-producing Moellerella wisconsensis and Escherichia marmotae isolated from wild game meat.</title>
        <authorList>
            <person name="Biggel M."/>
        </authorList>
    </citation>
    <scope>NUCLEOTIDE SEQUENCE</scope>
    <source>
        <strain evidence="16">W51</strain>
    </source>
</reference>
<comment type="function">
    <text evidence="11">Involved in the TonB-dependent energy-dependent transport of various receptor-bound substrates. Protects ExbD from proteolytic degradation and functionally stabilizes TonB.</text>
</comment>
<evidence type="ECO:0000256" key="11">
    <source>
        <dbReference type="ARBA" id="ARBA00024816"/>
    </source>
</evidence>
<comment type="similarity">
    <text evidence="12">Belongs to the exbB/tolQ family.</text>
</comment>
<evidence type="ECO:0000256" key="9">
    <source>
        <dbReference type="ARBA" id="ARBA00022989"/>
    </source>
</evidence>
<dbReference type="NCBIfam" id="TIGR02797">
    <property type="entry name" value="exbB"/>
    <property type="match status" value="1"/>
</dbReference>
<evidence type="ECO:0000313" key="17">
    <source>
        <dbReference type="Proteomes" id="UP000829116"/>
    </source>
</evidence>
<evidence type="ECO:0000256" key="6">
    <source>
        <dbReference type="ARBA" id="ARBA00022519"/>
    </source>
</evidence>
<feature type="compositionally biased region" description="Polar residues" evidence="13">
    <location>
        <begin position="60"/>
        <end position="69"/>
    </location>
</feature>
<sequence>MRKLTASILLAIGLSGSAVADTTPAMPNADQSVPMNSVSSNSSAVNGQPIAEPKPDSATPVISENNSPLEGNEGQPVAVEELVSAQPKGGFNEDLSVWGMYQNADVVVKVVMIGLIIASVITWALFFSKGAELITARRRLKKEQRALADVASLDEALSIAEKFSKTSISYLLLNEAASERTLSLNSTDLAGTKERTTFRLERAVAAISRYMGRGNGYLATIGAISPFVGLFGTVWGIMNSFIGIAHSQTTNLAVVAPGIAEALLATAIGLIAAIPAVVIYNIFARMINSYRGQVGDMAAQAALLLGRDLDLENSKAR</sequence>
<evidence type="ECO:0000256" key="14">
    <source>
        <dbReference type="SAM" id="Phobius"/>
    </source>
</evidence>
<organism evidence="16 17">
    <name type="scientific">Moellerella wisconsensis</name>
    <dbReference type="NCBI Taxonomy" id="158849"/>
    <lineage>
        <taxon>Bacteria</taxon>
        <taxon>Pseudomonadati</taxon>
        <taxon>Pseudomonadota</taxon>
        <taxon>Gammaproteobacteria</taxon>
        <taxon>Enterobacterales</taxon>
        <taxon>Morganellaceae</taxon>
        <taxon>Moellerella</taxon>
    </lineage>
</organism>
<evidence type="ECO:0000256" key="10">
    <source>
        <dbReference type="ARBA" id="ARBA00023136"/>
    </source>
</evidence>
<dbReference type="PANTHER" id="PTHR30625">
    <property type="entry name" value="PROTEIN TOLQ"/>
    <property type="match status" value="1"/>
</dbReference>
<evidence type="ECO:0000256" key="1">
    <source>
        <dbReference type="ARBA" id="ARBA00004429"/>
    </source>
</evidence>
<dbReference type="GO" id="GO:0022857">
    <property type="term" value="F:transmembrane transporter activity"/>
    <property type="evidence" value="ECO:0007669"/>
    <property type="project" value="InterPro"/>
</dbReference>
<evidence type="ECO:0000256" key="15">
    <source>
        <dbReference type="SAM" id="SignalP"/>
    </source>
</evidence>
<gene>
    <name evidence="16" type="primary">exbB</name>
    <name evidence="16" type="ORF">MNY72_13280</name>
</gene>
<protein>
    <recommendedName>
        <fullName evidence="3">Biopolymer transport protein ExbB</fullName>
    </recommendedName>
</protein>
<dbReference type="InterPro" id="IPR002898">
    <property type="entry name" value="MotA_ExbB_proton_chnl"/>
</dbReference>
<dbReference type="AlphaFoldDB" id="A0A9Q8V3K5"/>
<keyword evidence="4 12" id="KW-0813">Transport</keyword>
<evidence type="ECO:0000256" key="13">
    <source>
        <dbReference type="SAM" id="MobiDB-lite"/>
    </source>
</evidence>
<evidence type="ECO:0000256" key="8">
    <source>
        <dbReference type="ARBA" id="ARBA00022927"/>
    </source>
</evidence>
<keyword evidence="7 14" id="KW-0812">Transmembrane</keyword>
<evidence type="ECO:0000256" key="5">
    <source>
        <dbReference type="ARBA" id="ARBA00022475"/>
    </source>
</evidence>
<proteinExistence type="inferred from homology"/>
<feature type="signal peptide" evidence="15">
    <location>
        <begin position="1"/>
        <end position="20"/>
    </location>
</feature>
<accession>A0A9Q8V3K5</accession>
<feature type="region of interest" description="Disordered" evidence="13">
    <location>
        <begin position="20"/>
        <end position="72"/>
    </location>
</feature>
<keyword evidence="15" id="KW-0732">Signal</keyword>
<keyword evidence="6" id="KW-0997">Cell inner membrane</keyword>
<keyword evidence="9 14" id="KW-1133">Transmembrane helix</keyword>
<evidence type="ECO:0000313" key="16">
    <source>
        <dbReference type="EMBL" id="UNH30302.1"/>
    </source>
</evidence>
<evidence type="ECO:0000256" key="7">
    <source>
        <dbReference type="ARBA" id="ARBA00022692"/>
    </source>
</evidence>
<feature type="transmembrane region" description="Helical" evidence="14">
    <location>
        <begin position="262"/>
        <end position="283"/>
    </location>
</feature>
<comment type="subunit">
    <text evidence="2">The accessory proteins ExbB and ExbD seem to form a complex with TonB.</text>
</comment>
<feature type="transmembrane region" description="Helical" evidence="14">
    <location>
        <begin position="106"/>
        <end position="128"/>
    </location>
</feature>
<feature type="compositionally biased region" description="Low complexity" evidence="13">
    <location>
        <begin position="32"/>
        <end position="46"/>
    </location>
</feature>
<name>A0A9Q8V3K5_9GAMM</name>
<feature type="chain" id="PRO_5043624745" description="Biopolymer transport protein ExbB" evidence="15">
    <location>
        <begin position="21"/>
        <end position="317"/>
    </location>
</feature>
<dbReference type="InterPro" id="IPR014164">
    <property type="entry name" value="TonB_ExbB_1"/>
</dbReference>
<dbReference type="RefSeq" id="WP_047255086.1">
    <property type="nucleotide sequence ID" value="NZ_CAWMFK010000018.1"/>
</dbReference>
<keyword evidence="8 12" id="KW-0653">Protein transport</keyword>
<dbReference type="GO" id="GO:0005886">
    <property type="term" value="C:plasma membrane"/>
    <property type="evidence" value="ECO:0007669"/>
    <property type="project" value="UniProtKB-SubCell"/>
</dbReference>
<keyword evidence="5" id="KW-1003">Cell membrane</keyword>
<dbReference type="PANTHER" id="PTHR30625:SF16">
    <property type="entry name" value="BIOPOLYMER TRANSPORT PROTEIN EXBB"/>
    <property type="match status" value="1"/>
</dbReference>
<evidence type="ECO:0000256" key="3">
    <source>
        <dbReference type="ARBA" id="ARBA00022093"/>
    </source>
</evidence>
<feature type="transmembrane region" description="Helical" evidence="14">
    <location>
        <begin position="217"/>
        <end position="242"/>
    </location>
</feature>
<dbReference type="Proteomes" id="UP000829116">
    <property type="component" value="Chromosome"/>
</dbReference>
<keyword evidence="10 14" id="KW-0472">Membrane</keyword>
<evidence type="ECO:0000256" key="4">
    <source>
        <dbReference type="ARBA" id="ARBA00022448"/>
    </source>
</evidence>
<evidence type="ECO:0000256" key="2">
    <source>
        <dbReference type="ARBA" id="ARBA00011471"/>
    </source>
</evidence>
<dbReference type="EMBL" id="CP093245">
    <property type="protein sequence ID" value="UNH30302.1"/>
    <property type="molecule type" value="Genomic_DNA"/>
</dbReference>